<reference evidence="1" key="2">
    <citation type="submission" date="2020-05" db="UniProtKB">
        <authorList>
            <consortium name="EnsemblMetazoa"/>
        </authorList>
    </citation>
    <scope>IDENTIFICATION</scope>
    <source>
        <strain evidence="1">WRAIR2</strain>
    </source>
</reference>
<evidence type="ECO:0000313" key="2">
    <source>
        <dbReference type="Proteomes" id="UP000075884"/>
    </source>
</evidence>
<evidence type="ECO:0000313" key="1">
    <source>
        <dbReference type="EnsemblMetazoa" id="ADIR000485-PA"/>
    </source>
</evidence>
<dbReference type="AlphaFoldDB" id="A0A182MYN0"/>
<sequence>MCHKVSGDFGIGPVISGATVVEQYCKLTLDAASGIVSAYGDITLDGPVPVFNEAAVSLKAVFEQVVNYVQPIGQSLAILALDDIGPAETLFGDVDTKIGNMLSFIAGSAQTLLATVQVKVGSYVKSELNDLLTTIKTSLTELRSALSALRTAVISARTNRATSANVQNYVKPSQVLLVQTKTQKLSSDLPSGTYSAIESARTINQANIFVQTGLAVASGSTMSEFWEGEMLKDYQRVIDLLQQLKQLVALEVPLVNGRIAQFAQDFSTLTTPIGTQYAEISTVFGKITSGTDGNVLNAYKTIVSSATAMIGELLRNFFTPIQPAIMRLATVLIQRGPNGDFCFETYFPKIEQYLYSAEMYVLTCLSTEADREKALVEALLEILYQLHFFLEDTNAYLKTCYRLSQFDTPLATECLQEHTHFNELIPCTAMKEYATMLQLLCKEVDSLRYRLWACVSRDTASFPLQAADMLAKIEKCQQYGPLAPNR</sequence>
<protein>
    <submittedName>
        <fullName evidence="1">Uncharacterized protein</fullName>
    </submittedName>
</protein>
<keyword evidence="2" id="KW-1185">Reference proteome</keyword>
<dbReference type="Proteomes" id="UP000075884">
    <property type="component" value="Unassembled WGS sequence"/>
</dbReference>
<organism evidence="1 2">
    <name type="scientific">Anopheles dirus</name>
    <dbReference type="NCBI Taxonomy" id="7168"/>
    <lineage>
        <taxon>Eukaryota</taxon>
        <taxon>Metazoa</taxon>
        <taxon>Ecdysozoa</taxon>
        <taxon>Arthropoda</taxon>
        <taxon>Hexapoda</taxon>
        <taxon>Insecta</taxon>
        <taxon>Pterygota</taxon>
        <taxon>Neoptera</taxon>
        <taxon>Endopterygota</taxon>
        <taxon>Diptera</taxon>
        <taxon>Nematocera</taxon>
        <taxon>Culicoidea</taxon>
        <taxon>Culicidae</taxon>
        <taxon>Anophelinae</taxon>
        <taxon>Anopheles</taxon>
    </lineage>
</organism>
<dbReference type="EnsemblMetazoa" id="ADIR000485-RA">
    <property type="protein sequence ID" value="ADIR000485-PA"/>
    <property type="gene ID" value="ADIR000485"/>
</dbReference>
<proteinExistence type="predicted"/>
<name>A0A182MYN0_9DIPT</name>
<accession>A0A182MYN0</accession>
<reference evidence="2" key="1">
    <citation type="submission" date="2013-03" db="EMBL/GenBank/DDBJ databases">
        <title>The Genome Sequence of Anopheles dirus WRAIR2.</title>
        <authorList>
            <consortium name="The Broad Institute Genomics Platform"/>
            <person name="Neafsey D.E."/>
            <person name="Walton C."/>
            <person name="Walker B."/>
            <person name="Young S.K."/>
            <person name="Zeng Q."/>
            <person name="Gargeya S."/>
            <person name="Fitzgerald M."/>
            <person name="Haas B."/>
            <person name="Abouelleil A."/>
            <person name="Allen A.W."/>
            <person name="Alvarado L."/>
            <person name="Arachchi H.M."/>
            <person name="Berlin A.M."/>
            <person name="Chapman S.B."/>
            <person name="Gainer-Dewar J."/>
            <person name="Goldberg J."/>
            <person name="Griggs A."/>
            <person name="Gujja S."/>
            <person name="Hansen M."/>
            <person name="Howarth C."/>
            <person name="Imamovic A."/>
            <person name="Ireland A."/>
            <person name="Larimer J."/>
            <person name="McCowan C."/>
            <person name="Murphy C."/>
            <person name="Pearson M."/>
            <person name="Poon T.W."/>
            <person name="Priest M."/>
            <person name="Roberts A."/>
            <person name="Saif S."/>
            <person name="Shea T."/>
            <person name="Sisk P."/>
            <person name="Sykes S."/>
            <person name="Wortman J."/>
            <person name="Nusbaum C."/>
            <person name="Birren B."/>
        </authorList>
    </citation>
    <scope>NUCLEOTIDE SEQUENCE [LARGE SCALE GENOMIC DNA]</scope>
    <source>
        <strain evidence="2">WRAIR2</strain>
    </source>
</reference>
<dbReference type="VEuPathDB" id="VectorBase:ADIR000485"/>